<gene>
    <name evidence="1" type="ORF">PoB_000072100</name>
</gene>
<proteinExistence type="predicted"/>
<dbReference type="GO" id="GO:0004497">
    <property type="term" value="F:monooxygenase activity"/>
    <property type="evidence" value="ECO:0007669"/>
    <property type="project" value="UniProtKB-KW"/>
</dbReference>
<keyword evidence="1" id="KW-0503">Monooxygenase</keyword>
<keyword evidence="2" id="KW-1185">Reference proteome</keyword>
<dbReference type="Proteomes" id="UP000735302">
    <property type="component" value="Unassembled WGS sequence"/>
</dbReference>
<dbReference type="AlphaFoldDB" id="A0AAV3XVY7"/>
<name>A0AAV3XVY7_9GAST</name>
<keyword evidence="1" id="KW-0560">Oxidoreductase</keyword>
<protein>
    <submittedName>
        <fullName evidence="1">Dimethylaniline monooxygenase [n-oxide-forming]</fullName>
    </submittedName>
</protein>
<accession>A0AAV3XVY7</accession>
<sequence>MYWLGRHLIEALSCDFCHAHQHDHNWMPRASCYFKVPNNHIKDGVRDARCDPSSDGEDCPPPLKSKPCQSCNICRVHIWCFYYITTSTRVFYAIMFTVVSDVTLRLALET</sequence>
<organism evidence="1 2">
    <name type="scientific">Plakobranchus ocellatus</name>
    <dbReference type="NCBI Taxonomy" id="259542"/>
    <lineage>
        <taxon>Eukaryota</taxon>
        <taxon>Metazoa</taxon>
        <taxon>Spiralia</taxon>
        <taxon>Lophotrochozoa</taxon>
        <taxon>Mollusca</taxon>
        <taxon>Gastropoda</taxon>
        <taxon>Heterobranchia</taxon>
        <taxon>Euthyneura</taxon>
        <taxon>Panpulmonata</taxon>
        <taxon>Sacoglossa</taxon>
        <taxon>Placobranchoidea</taxon>
        <taxon>Plakobranchidae</taxon>
        <taxon>Plakobranchus</taxon>
    </lineage>
</organism>
<evidence type="ECO:0000313" key="2">
    <source>
        <dbReference type="Proteomes" id="UP000735302"/>
    </source>
</evidence>
<dbReference type="EMBL" id="BLXT01000055">
    <property type="protein sequence ID" value="GFN74215.1"/>
    <property type="molecule type" value="Genomic_DNA"/>
</dbReference>
<comment type="caution">
    <text evidence="1">The sequence shown here is derived from an EMBL/GenBank/DDBJ whole genome shotgun (WGS) entry which is preliminary data.</text>
</comment>
<evidence type="ECO:0000313" key="1">
    <source>
        <dbReference type="EMBL" id="GFN74215.1"/>
    </source>
</evidence>
<reference evidence="1 2" key="1">
    <citation type="journal article" date="2021" name="Elife">
        <title>Chloroplast acquisition without the gene transfer in kleptoplastic sea slugs, Plakobranchus ocellatus.</title>
        <authorList>
            <person name="Maeda T."/>
            <person name="Takahashi S."/>
            <person name="Yoshida T."/>
            <person name="Shimamura S."/>
            <person name="Takaki Y."/>
            <person name="Nagai Y."/>
            <person name="Toyoda A."/>
            <person name="Suzuki Y."/>
            <person name="Arimoto A."/>
            <person name="Ishii H."/>
            <person name="Satoh N."/>
            <person name="Nishiyama T."/>
            <person name="Hasebe M."/>
            <person name="Maruyama T."/>
            <person name="Minagawa J."/>
            <person name="Obokata J."/>
            <person name="Shigenobu S."/>
        </authorList>
    </citation>
    <scope>NUCLEOTIDE SEQUENCE [LARGE SCALE GENOMIC DNA]</scope>
</reference>